<feature type="compositionally biased region" description="Polar residues" evidence="1">
    <location>
        <begin position="7"/>
        <end position="20"/>
    </location>
</feature>
<dbReference type="EMBL" id="CATQJA010002552">
    <property type="protein sequence ID" value="CAJ0571262.1"/>
    <property type="molecule type" value="Genomic_DNA"/>
</dbReference>
<feature type="compositionally biased region" description="Basic and acidic residues" evidence="1">
    <location>
        <begin position="557"/>
        <end position="566"/>
    </location>
</feature>
<feature type="region of interest" description="Disordered" evidence="1">
    <location>
        <begin position="104"/>
        <end position="135"/>
    </location>
</feature>
<protein>
    <submittedName>
        <fullName evidence="2">Uncharacterized protein</fullName>
    </submittedName>
</protein>
<accession>A0AA36CN36</accession>
<dbReference type="Proteomes" id="UP001177023">
    <property type="component" value="Unassembled WGS sequence"/>
</dbReference>
<feature type="region of interest" description="Disordered" evidence="1">
    <location>
        <begin position="473"/>
        <end position="576"/>
    </location>
</feature>
<feature type="region of interest" description="Disordered" evidence="1">
    <location>
        <begin position="194"/>
        <end position="215"/>
    </location>
</feature>
<organism evidence="2 3">
    <name type="scientific">Mesorhabditis spiculigera</name>
    <dbReference type="NCBI Taxonomy" id="96644"/>
    <lineage>
        <taxon>Eukaryota</taxon>
        <taxon>Metazoa</taxon>
        <taxon>Ecdysozoa</taxon>
        <taxon>Nematoda</taxon>
        <taxon>Chromadorea</taxon>
        <taxon>Rhabditida</taxon>
        <taxon>Rhabditina</taxon>
        <taxon>Rhabditomorpha</taxon>
        <taxon>Rhabditoidea</taxon>
        <taxon>Rhabditidae</taxon>
        <taxon>Mesorhabditinae</taxon>
        <taxon>Mesorhabditis</taxon>
    </lineage>
</organism>
<feature type="region of interest" description="Disordered" evidence="1">
    <location>
        <begin position="307"/>
        <end position="332"/>
    </location>
</feature>
<reference evidence="2" key="1">
    <citation type="submission" date="2023-06" db="EMBL/GenBank/DDBJ databases">
        <authorList>
            <person name="Delattre M."/>
        </authorList>
    </citation>
    <scope>NUCLEOTIDE SEQUENCE</scope>
    <source>
        <strain evidence="2">AF72</strain>
    </source>
</reference>
<comment type="caution">
    <text evidence="2">The sequence shown here is derived from an EMBL/GenBank/DDBJ whole genome shotgun (WGS) entry which is preliminary data.</text>
</comment>
<feature type="non-terminal residue" evidence="2">
    <location>
        <position position="609"/>
    </location>
</feature>
<proteinExistence type="predicted"/>
<feature type="compositionally biased region" description="Acidic residues" evidence="1">
    <location>
        <begin position="475"/>
        <end position="556"/>
    </location>
</feature>
<dbReference type="AlphaFoldDB" id="A0AA36CN36"/>
<name>A0AA36CN36_9BILA</name>
<evidence type="ECO:0000313" key="3">
    <source>
        <dbReference type="Proteomes" id="UP001177023"/>
    </source>
</evidence>
<evidence type="ECO:0000313" key="2">
    <source>
        <dbReference type="EMBL" id="CAJ0571262.1"/>
    </source>
</evidence>
<sequence>MADDQPAASTAPGTDEQQQEPAHDPLSWRAKCSQQYRESMIQWVWKVLHPNVQQHLKMVTDPQLVSDRNKLQEYEIRLFDDSASLADYRAALKRYRDIYKPGTKQMAGRRAANEPRAQAAKTQSTAVPRKRETPVDTAVQAVPAKMNYGSPGFDGQYSRRASQDIPPGYDQPAHRNPIYANHMQMHMQTHGGYATPGYAPQPQAVQHADDGDEQADQEVLSFTTPQYARRPQAVQYSPRVRGDQHPPGYHWPPAAQEMHVGYDHRRHRQVQQQQPMLMSPRFSGQMVMQVSPAAPQEMHFYDVARQQPVQHRRRSSPPPPPHRVVQSTMEQRREVSSISPLASAYKDWFRLDMTATSYTTMVTFIAKSIYEMVTCVEESDAKTGRRCMTLGLKVEERAYDMAESTMDYLDITTGWLNVIKEWICVGKKVTADDLKEIESEVWKRMEFEENEGDEQEEEDEDELLAEQLERRLQEGDDQQNGEEEEEEEQEEHEVVDEQEGEEDQEHEVDEQEEGEEEDEDEDEQDEEEDEEDEGFDDEEAEEVTEEELAAELAEVEQGEREEREASSEVPAKKPKSAIGALIGSVIKLAKAAKAKEATTVTQPATSTKP</sequence>
<gene>
    <name evidence="2" type="ORF">MSPICULIGERA_LOCUS9674</name>
</gene>
<keyword evidence="3" id="KW-1185">Reference proteome</keyword>
<evidence type="ECO:0000256" key="1">
    <source>
        <dbReference type="SAM" id="MobiDB-lite"/>
    </source>
</evidence>
<feature type="region of interest" description="Disordered" evidence="1">
    <location>
        <begin position="1"/>
        <end position="26"/>
    </location>
</feature>